<comment type="cofactor">
    <cofactor evidence="11">
        <name>Mg(2+)</name>
        <dbReference type="ChEBI" id="CHEBI:18420"/>
    </cofactor>
    <cofactor evidence="11">
        <name>Mn(2+)</name>
        <dbReference type="ChEBI" id="CHEBI:29035"/>
    </cofactor>
    <text evidence="11">Magnesium. Can also use manganese.</text>
</comment>
<keyword evidence="5 10" id="KW-0479">Metal-binding</keyword>
<comment type="function">
    <text evidence="12">Flavin transferase that catalyzes the transfer of the FMN moiety of FAD and its covalent binding to the hydroxyl group of a threonine residue in a target flavoprotein.</text>
</comment>
<dbReference type="EC" id="2.7.1.180" evidence="1 10"/>
<keyword evidence="12" id="KW-0997">Cell inner membrane</keyword>
<dbReference type="EMBL" id="QGDI01000001">
    <property type="protein sequence ID" value="PWJ15277.1"/>
    <property type="molecule type" value="Genomic_DNA"/>
</dbReference>
<evidence type="ECO:0000256" key="6">
    <source>
        <dbReference type="ARBA" id="ARBA00022827"/>
    </source>
</evidence>
<dbReference type="GO" id="GO:0016740">
    <property type="term" value="F:transferase activity"/>
    <property type="evidence" value="ECO:0007669"/>
    <property type="project" value="UniProtKB-UniRule"/>
</dbReference>
<feature type="coiled-coil region" evidence="13">
    <location>
        <begin position="52"/>
        <end position="79"/>
    </location>
</feature>
<evidence type="ECO:0000256" key="8">
    <source>
        <dbReference type="ARBA" id="ARBA00031306"/>
    </source>
</evidence>
<proteinExistence type="inferred from homology"/>
<protein>
    <recommendedName>
        <fullName evidence="2 10">FAD:protein FMN transferase</fullName>
        <ecNumber evidence="1 10">2.7.1.180</ecNumber>
    </recommendedName>
    <alternativeName>
        <fullName evidence="8 10">Flavin transferase</fullName>
    </alternativeName>
</protein>
<comment type="catalytic activity">
    <reaction evidence="9 10 12">
        <text>L-threonyl-[protein] + FAD = FMN-L-threonyl-[protein] + AMP + H(+)</text>
        <dbReference type="Rhea" id="RHEA:36847"/>
        <dbReference type="Rhea" id="RHEA-COMP:11060"/>
        <dbReference type="Rhea" id="RHEA-COMP:11061"/>
        <dbReference type="ChEBI" id="CHEBI:15378"/>
        <dbReference type="ChEBI" id="CHEBI:30013"/>
        <dbReference type="ChEBI" id="CHEBI:57692"/>
        <dbReference type="ChEBI" id="CHEBI:74257"/>
        <dbReference type="ChEBI" id="CHEBI:456215"/>
        <dbReference type="EC" id="2.7.1.180"/>
    </reaction>
</comment>
<dbReference type="PANTHER" id="PTHR30040:SF2">
    <property type="entry name" value="FAD:PROTEIN FMN TRANSFERASE"/>
    <property type="match status" value="1"/>
</dbReference>
<evidence type="ECO:0000256" key="12">
    <source>
        <dbReference type="RuleBase" id="RU363002"/>
    </source>
</evidence>
<evidence type="ECO:0000256" key="13">
    <source>
        <dbReference type="SAM" id="Coils"/>
    </source>
</evidence>
<evidence type="ECO:0000256" key="9">
    <source>
        <dbReference type="ARBA" id="ARBA00048540"/>
    </source>
</evidence>
<dbReference type="Proteomes" id="UP000245720">
    <property type="component" value="Unassembled WGS sequence"/>
</dbReference>
<name>A0A315YS87_RUMFL</name>
<keyword evidence="3 10" id="KW-0285">Flavoprotein</keyword>
<dbReference type="GO" id="GO:0005886">
    <property type="term" value="C:plasma membrane"/>
    <property type="evidence" value="ECO:0007669"/>
    <property type="project" value="UniProtKB-SubCell"/>
</dbReference>
<dbReference type="AlphaFoldDB" id="A0A315YS87"/>
<keyword evidence="7 10" id="KW-0460">Magnesium</keyword>
<dbReference type="SUPFAM" id="SSF143631">
    <property type="entry name" value="ApbE-like"/>
    <property type="match status" value="1"/>
</dbReference>
<evidence type="ECO:0000313" key="15">
    <source>
        <dbReference type="Proteomes" id="UP000245720"/>
    </source>
</evidence>
<comment type="caution">
    <text evidence="14">The sequence shown here is derived from an EMBL/GenBank/DDBJ whole genome shotgun (WGS) entry which is preliminary data.</text>
</comment>
<reference evidence="14 15" key="1">
    <citation type="submission" date="2018-05" db="EMBL/GenBank/DDBJ databases">
        <title>The Hungate 1000. A catalogue of reference genomes from the rumen microbiome.</title>
        <authorList>
            <person name="Kelly W."/>
        </authorList>
    </citation>
    <scope>NUCLEOTIDE SEQUENCE [LARGE SCALE GENOMIC DNA]</scope>
    <source>
        <strain evidence="14 15">SAb67</strain>
    </source>
</reference>
<dbReference type="InterPro" id="IPR003374">
    <property type="entry name" value="ApbE-like_sf"/>
</dbReference>
<dbReference type="PANTHER" id="PTHR30040">
    <property type="entry name" value="THIAMINE BIOSYNTHESIS LIPOPROTEIN APBE"/>
    <property type="match status" value="1"/>
</dbReference>
<keyword evidence="6 10" id="KW-0274">FAD</keyword>
<accession>A0A315YS87</accession>
<sequence>MIKKMFALSTVLSGILLISGCSQKKEASDINMTSQTRDVFAMDTFMNMKAYGQNADIALSEAEKRILQLEEELSVTNETSDIWKIDHSDGKLVEVSDDTAIIINKAIEMGDRTGGALDITLYPVLKEWGFTTGDHKIPGEQTLKRLLENVDYSKVNIDGDTVSLPEDVEIDLGALAKGYTGDEIMKSMAGNGISSAIVSLGGNVQALGTKPDGSNWKVAVRDPFAPDTDMCIIEIADKAVITSGNYERYFTADDGSVYWHILDPADGYPADNGLVSVTVIGDCGLDCDALSTALFVAGYDGARKLLKSDPSFDLILVSDDHRIYYTEGIADCFTNISSMEAEVISLD</sequence>
<evidence type="ECO:0000256" key="4">
    <source>
        <dbReference type="ARBA" id="ARBA00022679"/>
    </source>
</evidence>
<keyword evidence="13" id="KW-0175">Coiled coil</keyword>
<dbReference type="PROSITE" id="PS51257">
    <property type="entry name" value="PROKAR_LIPOPROTEIN"/>
    <property type="match status" value="1"/>
</dbReference>
<feature type="binding site" evidence="11">
    <location>
        <position position="288"/>
    </location>
    <ligand>
        <name>Mg(2+)</name>
        <dbReference type="ChEBI" id="CHEBI:18420"/>
    </ligand>
</feature>
<evidence type="ECO:0000313" key="14">
    <source>
        <dbReference type="EMBL" id="PWJ15277.1"/>
    </source>
</evidence>
<evidence type="ECO:0000256" key="7">
    <source>
        <dbReference type="ARBA" id="ARBA00022842"/>
    </source>
</evidence>
<keyword evidence="4 10" id="KW-0808">Transferase</keyword>
<dbReference type="Pfam" id="PF02424">
    <property type="entry name" value="ApbE"/>
    <property type="match status" value="1"/>
</dbReference>
<evidence type="ECO:0000256" key="10">
    <source>
        <dbReference type="PIRNR" id="PIRNR006268"/>
    </source>
</evidence>
<dbReference type="OrthoDB" id="9778595at2"/>
<evidence type="ECO:0000256" key="1">
    <source>
        <dbReference type="ARBA" id="ARBA00011955"/>
    </source>
</evidence>
<evidence type="ECO:0000256" key="5">
    <source>
        <dbReference type="ARBA" id="ARBA00022723"/>
    </source>
</evidence>
<evidence type="ECO:0000256" key="2">
    <source>
        <dbReference type="ARBA" id="ARBA00016337"/>
    </source>
</evidence>
<keyword evidence="12 14" id="KW-0449">Lipoprotein</keyword>
<dbReference type="PIRSF" id="PIRSF006268">
    <property type="entry name" value="ApbE"/>
    <property type="match status" value="1"/>
</dbReference>
<comment type="similarity">
    <text evidence="10 12">Belongs to the ApbE family.</text>
</comment>
<dbReference type="GO" id="GO:0046872">
    <property type="term" value="F:metal ion binding"/>
    <property type="evidence" value="ECO:0007669"/>
    <property type="project" value="UniProtKB-UniRule"/>
</dbReference>
<evidence type="ECO:0000256" key="3">
    <source>
        <dbReference type="ARBA" id="ARBA00022630"/>
    </source>
</evidence>
<keyword evidence="12" id="KW-1003">Cell membrane</keyword>
<feature type="binding site" evidence="11">
    <location>
        <position position="174"/>
    </location>
    <ligand>
        <name>Mg(2+)</name>
        <dbReference type="ChEBI" id="CHEBI:18420"/>
    </ligand>
</feature>
<dbReference type="RefSeq" id="WP_109725084.1">
    <property type="nucleotide sequence ID" value="NZ_QGDI01000001.1"/>
</dbReference>
<feature type="binding site" evidence="11">
    <location>
        <position position="292"/>
    </location>
    <ligand>
        <name>Mg(2+)</name>
        <dbReference type="ChEBI" id="CHEBI:18420"/>
    </ligand>
</feature>
<comment type="subcellular location">
    <subcellularLocation>
        <location evidence="12">Cell inner membrane</location>
        <topology evidence="12">Lipid-anchor</topology>
        <orientation evidence="12">Periplasmic side</orientation>
    </subcellularLocation>
</comment>
<dbReference type="Gene3D" id="3.10.520.10">
    <property type="entry name" value="ApbE-like domains"/>
    <property type="match status" value="1"/>
</dbReference>
<gene>
    <name evidence="14" type="ORF">IE37_00171</name>
</gene>
<dbReference type="InterPro" id="IPR024932">
    <property type="entry name" value="ApbE"/>
</dbReference>
<evidence type="ECO:0000256" key="11">
    <source>
        <dbReference type="PIRSR" id="PIRSR006268-2"/>
    </source>
</evidence>
<organism evidence="14 15">
    <name type="scientific">Ruminococcus flavefaciens</name>
    <dbReference type="NCBI Taxonomy" id="1265"/>
    <lineage>
        <taxon>Bacteria</taxon>
        <taxon>Bacillati</taxon>
        <taxon>Bacillota</taxon>
        <taxon>Clostridia</taxon>
        <taxon>Eubacteriales</taxon>
        <taxon>Oscillospiraceae</taxon>
        <taxon>Ruminococcus</taxon>
    </lineage>
</organism>
<keyword evidence="12" id="KW-0472">Membrane</keyword>